<accession>A0A1G6LTW8</accession>
<evidence type="ECO:0000256" key="3">
    <source>
        <dbReference type="SAM" id="Phobius"/>
    </source>
</evidence>
<feature type="transmembrane region" description="Helical" evidence="3">
    <location>
        <begin position="39"/>
        <end position="57"/>
    </location>
</feature>
<name>A0A1G6LTW8_9BACI</name>
<dbReference type="Proteomes" id="UP000242949">
    <property type="component" value="Unassembled WGS sequence"/>
</dbReference>
<comment type="subcellular location">
    <subcellularLocation>
        <location evidence="2">Cell membrane</location>
        <topology evidence="2">Multi-pass membrane protein</topology>
    </subcellularLocation>
</comment>
<feature type="transmembrane region" description="Helical" evidence="3">
    <location>
        <begin position="64"/>
        <end position="81"/>
    </location>
</feature>
<evidence type="ECO:0000256" key="1">
    <source>
        <dbReference type="ARBA" id="ARBA00010692"/>
    </source>
</evidence>
<keyword evidence="2 3" id="KW-0472">Membrane</keyword>
<keyword evidence="2" id="KW-0813">Transport</keyword>
<dbReference type="EMBL" id="FMYI01000009">
    <property type="protein sequence ID" value="SDC46690.1"/>
    <property type="molecule type" value="Genomic_DNA"/>
</dbReference>
<keyword evidence="2" id="KW-1003">Cell membrane</keyword>
<dbReference type="PIRSF" id="PIRSF016661">
    <property type="entry name" value="BioY"/>
    <property type="match status" value="1"/>
</dbReference>
<dbReference type="InterPro" id="IPR003784">
    <property type="entry name" value="BioY"/>
</dbReference>
<feature type="transmembrane region" description="Helical" evidence="3">
    <location>
        <begin position="87"/>
        <end position="111"/>
    </location>
</feature>
<sequence length="194" mass="21188">MKSWRALDLSYGAIFICLMAIGANITFWFPFLAIPIGGVSVPLSLQTFFSILAGMFLGKRLAAFSLLGYLFVGIIGVPVFAQMQSGVFVLFNYTGGFLLSFVLVGYVTGLLSEKINQKNMISTSSIAFIGVFVNYIIGVSYMYLAMNTWLGLTIAYQAAWIGMVPFLIKDLVLAGIAAVVLLKMIDRMPSTAYH</sequence>
<dbReference type="PANTHER" id="PTHR34295">
    <property type="entry name" value="BIOTIN TRANSPORTER BIOY"/>
    <property type="match status" value="1"/>
</dbReference>
<keyword evidence="5" id="KW-1185">Reference proteome</keyword>
<feature type="transmembrane region" description="Helical" evidence="3">
    <location>
        <begin position="12"/>
        <end position="33"/>
    </location>
</feature>
<gene>
    <name evidence="4" type="ORF">SAMN05421734_10968</name>
</gene>
<organism evidence="4 5">
    <name type="scientific">Pelagirhabdus alkalitolerans</name>
    <dbReference type="NCBI Taxonomy" id="1612202"/>
    <lineage>
        <taxon>Bacteria</taxon>
        <taxon>Bacillati</taxon>
        <taxon>Bacillota</taxon>
        <taxon>Bacilli</taxon>
        <taxon>Bacillales</taxon>
        <taxon>Bacillaceae</taxon>
        <taxon>Pelagirhabdus</taxon>
    </lineage>
</organism>
<dbReference type="Gene3D" id="1.10.1760.20">
    <property type="match status" value="1"/>
</dbReference>
<dbReference type="AlphaFoldDB" id="A0A1G6LTW8"/>
<dbReference type="GO" id="GO:0015225">
    <property type="term" value="F:biotin transmembrane transporter activity"/>
    <property type="evidence" value="ECO:0007669"/>
    <property type="project" value="UniProtKB-UniRule"/>
</dbReference>
<proteinExistence type="inferred from homology"/>
<protein>
    <recommendedName>
        <fullName evidence="2">Biotin transporter</fullName>
    </recommendedName>
</protein>
<keyword evidence="3" id="KW-0812">Transmembrane</keyword>
<evidence type="ECO:0000256" key="2">
    <source>
        <dbReference type="PIRNR" id="PIRNR016661"/>
    </source>
</evidence>
<dbReference type="PANTHER" id="PTHR34295:SF1">
    <property type="entry name" value="BIOTIN TRANSPORTER BIOY"/>
    <property type="match status" value="1"/>
</dbReference>
<feature type="transmembrane region" description="Helical" evidence="3">
    <location>
        <begin position="123"/>
        <end position="146"/>
    </location>
</feature>
<feature type="transmembrane region" description="Helical" evidence="3">
    <location>
        <begin position="158"/>
        <end position="182"/>
    </location>
</feature>
<dbReference type="GO" id="GO:0005886">
    <property type="term" value="C:plasma membrane"/>
    <property type="evidence" value="ECO:0007669"/>
    <property type="project" value="UniProtKB-SubCell"/>
</dbReference>
<keyword evidence="3" id="KW-1133">Transmembrane helix</keyword>
<dbReference type="Pfam" id="PF02632">
    <property type="entry name" value="BioY"/>
    <property type="match status" value="1"/>
</dbReference>
<comment type="similarity">
    <text evidence="1 2">Belongs to the BioY family.</text>
</comment>
<reference evidence="5" key="1">
    <citation type="submission" date="2016-09" db="EMBL/GenBank/DDBJ databases">
        <authorList>
            <person name="Varghese N."/>
            <person name="Submissions S."/>
        </authorList>
    </citation>
    <scope>NUCLEOTIDE SEQUENCE [LARGE SCALE GENOMIC DNA]</scope>
    <source>
        <strain evidence="5">S5</strain>
    </source>
</reference>
<evidence type="ECO:0000313" key="4">
    <source>
        <dbReference type="EMBL" id="SDC46690.1"/>
    </source>
</evidence>
<evidence type="ECO:0000313" key="5">
    <source>
        <dbReference type="Proteomes" id="UP000242949"/>
    </source>
</evidence>
<dbReference type="STRING" id="1612202.SAMN05421734_10968"/>